<dbReference type="InterPro" id="IPR036271">
    <property type="entry name" value="Tet_transcr_reg_TetR-rel_C_sf"/>
</dbReference>
<dbReference type="SUPFAM" id="SSF48498">
    <property type="entry name" value="Tetracyclin repressor-like, C-terminal domain"/>
    <property type="match status" value="1"/>
</dbReference>
<evidence type="ECO:0000256" key="4">
    <source>
        <dbReference type="PROSITE-ProRule" id="PRU00335"/>
    </source>
</evidence>
<dbReference type="InterPro" id="IPR009057">
    <property type="entry name" value="Homeodomain-like_sf"/>
</dbReference>
<dbReference type="Pfam" id="PF13305">
    <property type="entry name" value="TetR_C_33"/>
    <property type="match status" value="1"/>
</dbReference>
<keyword evidence="8" id="KW-1185">Reference proteome</keyword>
<dbReference type="Gene3D" id="1.10.357.10">
    <property type="entry name" value="Tetracycline Repressor, domain 2"/>
    <property type="match status" value="1"/>
</dbReference>
<keyword evidence="1" id="KW-0805">Transcription regulation</keyword>
<dbReference type="EMBL" id="NSJV01000592">
    <property type="protein sequence ID" value="PAU45087.1"/>
    <property type="molecule type" value="Genomic_DNA"/>
</dbReference>
<name>A0A2A2D0V4_9ACTN</name>
<organism evidence="7 8">
    <name type="scientific">Streptomyces albireticuli</name>
    <dbReference type="NCBI Taxonomy" id="1940"/>
    <lineage>
        <taxon>Bacteria</taxon>
        <taxon>Bacillati</taxon>
        <taxon>Actinomycetota</taxon>
        <taxon>Actinomycetes</taxon>
        <taxon>Kitasatosporales</taxon>
        <taxon>Streptomycetaceae</taxon>
        <taxon>Streptomyces</taxon>
    </lineage>
</organism>
<keyword evidence="3" id="KW-0804">Transcription</keyword>
<evidence type="ECO:0000256" key="1">
    <source>
        <dbReference type="ARBA" id="ARBA00023015"/>
    </source>
</evidence>
<accession>A0A2A2D0V4</accession>
<evidence type="ECO:0000256" key="5">
    <source>
        <dbReference type="SAM" id="MobiDB-lite"/>
    </source>
</evidence>
<dbReference type="Pfam" id="PF00440">
    <property type="entry name" value="TetR_N"/>
    <property type="match status" value="1"/>
</dbReference>
<evidence type="ECO:0000313" key="8">
    <source>
        <dbReference type="Proteomes" id="UP000218944"/>
    </source>
</evidence>
<dbReference type="PANTHER" id="PTHR30055">
    <property type="entry name" value="HTH-TYPE TRANSCRIPTIONAL REGULATOR RUTR"/>
    <property type="match status" value="1"/>
</dbReference>
<dbReference type="AlphaFoldDB" id="A0A2A2D0V4"/>
<feature type="domain" description="HTH tetR-type" evidence="6">
    <location>
        <begin position="22"/>
        <end position="82"/>
    </location>
</feature>
<dbReference type="InterPro" id="IPR050109">
    <property type="entry name" value="HTH-type_TetR-like_transc_reg"/>
</dbReference>
<dbReference type="GO" id="GO:0003700">
    <property type="term" value="F:DNA-binding transcription factor activity"/>
    <property type="evidence" value="ECO:0007669"/>
    <property type="project" value="TreeGrafter"/>
</dbReference>
<gene>
    <name evidence="7" type="ORF">CK936_31410</name>
</gene>
<dbReference type="InterPro" id="IPR001647">
    <property type="entry name" value="HTH_TetR"/>
</dbReference>
<evidence type="ECO:0000256" key="2">
    <source>
        <dbReference type="ARBA" id="ARBA00023125"/>
    </source>
</evidence>
<dbReference type="GO" id="GO:0000976">
    <property type="term" value="F:transcription cis-regulatory region binding"/>
    <property type="evidence" value="ECO:0007669"/>
    <property type="project" value="TreeGrafter"/>
</dbReference>
<evidence type="ECO:0000259" key="6">
    <source>
        <dbReference type="PROSITE" id="PS50977"/>
    </source>
</evidence>
<evidence type="ECO:0000313" key="7">
    <source>
        <dbReference type="EMBL" id="PAU45087.1"/>
    </source>
</evidence>
<dbReference type="PROSITE" id="PS50977">
    <property type="entry name" value="HTH_TETR_2"/>
    <property type="match status" value="1"/>
</dbReference>
<feature type="DNA-binding region" description="H-T-H motif" evidence="4">
    <location>
        <begin position="45"/>
        <end position="64"/>
    </location>
</feature>
<protein>
    <submittedName>
        <fullName evidence="7">TetR family transcriptional regulator</fullName>
    </submittedName>
</protein>
<keyword evidence="2 4" id="KW-0238">DNA-binding</keyword>
<dbReference type="Proteomes" id="UP000218944">
    <property type="component" value="Unassembled WGS sequence"/>
</dbReference>
<feature type="region of interest" description="Disordered" evidence="5">
    <location>
        <begin position="1"/>
        <end position="23"/>
    </location>
</feature>
<comment type="caution">
    <text evidence="7">The sequence shown here is derived from an EMBL/GenBank/DDBJ whole genome shotgun (WGS) entry which is preliminary data.</text>
</comment>
<reference evidence="7 8" key="1">
    <citation type="submission" date="2017-08" db="EMBL/GenBank/DDBJ databases">
        <title>Genome sequence of Streptomyces albireticuli NRRL B-1670.</title>
        <authorList>
            <person name="Graham D.E."/>
            <person name="Mahan K.M."/>
            <person name="Klingeman D.M."/>
            <person name="Hettich R.L."/>
            <person name="Parry R.J."/>
            <person name="Spain J.C."/>
        </authorList>
    </citation>
    <scope>NUCLEOTIDE SEQUENCE [LARGE SCALE GENOMIC DNA]</scope>
    <source>
        <strain evidence="7 8">NRRL B-1670</strain>
    </source>
</reference>
<proteinExistence type="predicted"/>
<evidence type="ECO:0000256" key="3">
    <source>
        <dbReference type="ARBA" id="ARBA00023163"/>
    </source>
</evidence>
<dbReference type="SUPFAM" id="SSF46689">
    <property type="entry name" value="Homeodomain-like"/>
    <property type="match status" value="1"/>
</dbReference>
<sequence length="207" mass="22870">MTPPAQAPEPSRSRQRRERERAETRTEILQAARELARAEGWDAVSMRRLADRIGYSANYAYRYFKGRDDILLAFVKDGFTRLAALMRAAGTTVQEAAAAYLDFALDEPDLYQVMYGLGGVHVPAADTVTEGDAVGAVIADALGITDPYDDRIARIWATAHGLAALHAIRKLPVDRAHLHRLLEASVDDLLRTPPRPQPQPDPDGDIR</sequence>
<dbReference type="InterPro" id="IPR025996">
    <property type="entry name" value="MT1864/Rv1816-like_C"/>
</dbReference>
<dbReference type="PANTHER" id="PTHR30055:SF234">
    <property type="entry name" value="HTH-TYPE TRANSCRIPTIONAL REGULATOR BETI"/>
    <property type="match status" value="1"/>
</dbReference>
<dbReference type="RefSeq" id="WP_095584334.1">
    <property type="nucleotide sequence ID" value="NZ_JAJQQQ010000018.1"/>
</dbReference>